<feature type="domain" description="SusD-like N-terminal" evidence="7">
    <location>
        <begin position="55"/>
        <end position="215"/>
    </location>
</feature>
<reference evidence="8 9" key="1">
    <citation type="submission" date="2018-09" db="EMBL/GenBank/DDBJ databases">
        <title>Murine metabolic-syndrome-specific gut microbial biobank.</title>
        <authorList>
            <person name="Liu C."/>
        </authorList>
    </citation>
    <scope>NUCLEOTIDE SEQUENCE [LARGE SCALE GENOMIC DNA]</scope>
    <source>
        <strain evidence="8 9">8-P5</strain>
    </source>
</reference>
<keyword evidence="3" id="KW-0732">Signal</keyword>
<dbReference type="InterPro" id="IPR011990">
    <property type="entry name" value="TPR-like_helical_dom_sf"/>
</dbReference>
<sequence>MKKIFLTLITAAASLSFTSCDSLDIDSVSTITDAGYWKSADQIKAFNTGLHGLTRKYSYNMFMLGEPRADIYGDIPFGGEATQGVERLPYNTINAEFTGISNFGNLYTVINQINLMIYKVKDTDLVDESTRNYYLGEAYGLRAFLYFHLLRSWGDVIITTEPTLGDQIDMNNLAKAASPASEVLDQIKKDIESSENAFGNDYSYKYGKYYWSKAATQMLKGEVYMWSGSQMGGSNGDYTTAKAALESVKQNAEVSLESEFTRVFAYDNKLNKEIIFAYHSGQDDDFLMWEGYNWRNNMVPQKEYMANYCTEDGTPYLKVPGFNLNGLIRYQVNYDFYWKVYRDGDTRKEGTLSPIYKQLENGTTEYVAPIAYKFRGMTLAGGDERQWYDDYPIYRYADCLLLLAQAKAFLGEDISSEINAIRERAYGSEYFNAHKSELAYPNDKGTFYTDNQYMVGDDKGAIETVLKERLREFVFEGKRWYDLRCAGTDYVLKYTKAQKERLLWPINESVLTNNTALKQTPGY</sequence>
<dbReference type="GO" id="GO:0009279">
    <property type="term" value="C:cell outer membrane"/>
    <property type="evidence" value="ECO:0007669"/>
    <property type="project" value="UniProtKB-SubCell"/>
</dbReference>
<dbReference type="Proteomes" id="UP000278164">
    <property type="component" value="Unassembled WGS sequence"/>
</dbReference>
<comment type="similarity">
    <text evidence="2">Belongs to the SusD family.</text>
</comment>
<keyword evidence="4" id="KW-0472">Membrane</keyword>
<evidence type="ECO:0000259" key="6">
    <source>
        <dbReference type="Pfam" id="PF07980"/>
    </source>
</evidence>
<dbReference type="EMBL" id="RAYI01000028">
    <property type="protein sequence ID" value="RLT72779.1"/>
    <property type="molecule type" value="Genomic_DNA"/>
</dbReference>
<evidence type="ECO:0000256" key="3">
    <source>
        <dbReference type="ARBA" id="ARBA00022729"/>
    </source>
</evidence>
<dbReference type="PROSITE" id="PS51257">
    <property type="entry name" value="PROKAR_LIPOPROTEIN"/>
    <property type="match status" value="1"/>
</dbReference>
<evidence type="ECO:0000256" key="2">
    <source>
        <dbReference type="ARBA" id="ARBA00006275"/>
    </source>
</evidence>
<name>A0A3L7ZM51_PARDI</name>
<evidence type="ECO:0000313" key="8">
    <source>
        <dbReference type="EMBL" id="RLT72779.1"/>
    </source>
</evidence>
<evidence type="ECO:0000313" key="9">
    <source>
        <dbReference type="Proteomes" id="UP000278164"/>
    </source>
</evidence>
<comment type="subcellular location">
    <subcellularLocation>
        <location evidence="1">Cell outer membrane</location>
    </subcellularLocation>
</comment>
<evidence type="ECO:0000256" key="5">
    <source>
        <dbReference type="ARBA" id="ARBA00023237"/>
    </source>
</evidence>
<organism evidence="8 9">
    <name type="scientific">Parabacteroides distasonis</name>
    <dbReference type="NCBI Taxonomy" id="823"/>
    <lineage>
        <taxon>Bacteria</taxon>
        <taxon>Pseudomonadati</taxon>
        <taxon>Bacteroidota</taxon>
        <taxon>Bacteroidia</taxon>
        <taxon>Bacteroidales</taxon>
        <taxon>Tannerellaceae</taxon>
        <taxon>Parabacteroides</taxon>
    </lineage>
</organism>
<feature type="domain" description="RagB/SusD" evidence="6">
    <location>
        <begin position="287"/>
        <end position="523"/>
    </location>
</feature>
<dbReference type="InterPro" id="IPR033985">
    <property type="entry name" value="SusD-like_N"/>
</dbReference>
<evidence type="ECO:0000256" key="4">
    <source>
        <dbReference type="ARBA" id="ARBA00023136"/>
    </source>
</evidence>
<evidence type="ECO:0000256" key="1">
    <source>
        <dbReference type="ARBA" id="ARBA00004442"/>
    </source>
</evidence>
<dbReference type="AlphaFoldDB" id="A0A3L7ZM51"/>
<dbReference type="OrthoDB" id="1016139at2"/>
<dbReference type="CDD" id="cd08977">
    <property type="entry name" value="SusD"/>
    <property type="match status" value="1"/>
</dbReference>
<keyword evidence="5" id="KW-0998">Cell outer membrane</keyword>
<dbReference type="Gene3D" id="1.25.40.390">
    <property type="match status" value="1"/>
</dbReference>
<dbReference type="RefSeq" id="WP_121736743.1">
    <property type="nucleotide sequence ID" value="NZ_QXXG01000029.1"/>
</dbReference>
<dbReference type="Pfam" id="PF07980">
    <property type="entry name" value="SusD_RagB"/>
    <property type="match status" value="1"/>
</dbReference>
<accession>A0A3L7ZM51</accession>
<dbReference type="InterPro" id="IPR012944">
    <property type="entry name" value="SusD_RagB_dom"/>
</dbReference>
<gene>
    <name evidence="8" type="primary">nanU</name>
    <name evidence="8" type="ORF">D7V78_14140</name>
</gene>
<dbReference type="Pfam" id="PF14322">
    <property type="entry name" value="SusD-like_3"/>
    <property type="match status" value="1"/>
</dbReference>
<dbReference type="NCBIfam" id="NF033072">
    <property type="entry name" value="NanU"/>
    <property type="match status" value="1"/>
</dbReference>
<dbReference type="SUPFAM" id="SSF48452">
    <property type="entry name" value="TPR-like"/>
    <property type="match status" value="1"/>
</dbReference>
<proteinExistence type="inferred from homology"/>
<keyword evidence="8" id="KW-0449">Lipoprotein</keyword>
<protein>
    <submittedName>
        <fullName evidence="8">SusD family outer membrane lipoprotein NanU</fullName>
    </submittedName>
</protein>
<comment type="caution">
    <text evidence="8">The sequence shown here is derived from an EMBL/GenBank/DDBJ whole genome shotgun (WGS) entry which is preliminary data.</text>
</comment>
<evidence type="ECO:0000259" key="7">
    <source>
        <dbReference type="Pfam" id="PF14322"/>
    </source>
</evidence>